<dbReference type="Proteomes" id="UP001262754">
    <property type="component" value="Unassembled WGS sequence"/>
</dbReference>
<dbReference type="CDD" id="cd20293">
    <property type="entry name" value="cupin_HutD_N"/>
    <property type="match status" value="1"/>
</dbReference>
<organism evidence="1 2">
    <name type="scientific">Caulobacter rhizosphaerae</name>
    <dbReference type="NCBI Taxonomy" id="2010972"/>
    <lineage>
        <taxon>Bacteria</taxon>
        <taxon>Pseudomonadati</taxon>
        <taxon>Pseudomonadota</taxon>
        <taxon>Alphaproteobacteria</taxon>
        <taxon>Caulobacterales</taxon>
        <taxon>Caulobacteraceae</taxon>
        <taxon>Caulobacter</taxon>
    </lineage>
</organism>
<evidence type="ECO:0000313" key="1">
    <source>
        <dbReference type="EMBL" id="MDR6533288.1"/>
    </source>
</evidence>
<accession>A0ABU1N4B9</accession>
<dbReference type="EMBL" id="JAVDRL010000012">
    <property type="protein sequence ID" value="MDR6533288.1"/>
    <property type="molecule type" value="Genomic_DNA"/>
</dbReference>
<dbReference type="InterPro" id="IPR014710">
    <property type="entry name" value="RmlC-like_jellyroll"/>
</dbReference>
<dbReference type="InterPro" id="IPR011051">
    <property type="entry name" value="RmlC_Cupin_sf"/>
</dbReference>
<dbReference type="InterPro" id="IPR010282">
    <property type="entry name" value="Uncharacterised_HutD/Ves"/>
</dbReference>
<name>A0ABU1N4B9_9CAUL</name>
<reference evidence="1 2" key="1">
    <citation type="submission" date="2023-07" db="EMBL/GenBank/DDBJ databases">
        <title>Sorghum-associated microbial communities from plants grown in Nebraska, USA.</title>
        <authorList>
            <person name="Schachtman D."/>
        </authorList>
    </citation>
    <scope>NUCLEOTIDE SEQUENCE [LARGE SCALE GENOMIC DNA]</scope>
    <source>
        <strain evidence="1 2">DS2154</strain>
    </source>
</reference>
<keyword evidence="2" id="KW-1185">Reference proteome</keyword>
<comment type="caution">
    <text evidence="1">The sequence shown here is derived from an EMBL/GenBank/DDBJ whole genome shotgun (WGS) entry which is preliminary data.</text>
</comment>
<protein>
    <submittedName>
        <fullName evidence="1">Environmental stress-induced protein Ves</fullName>
    </submittedName>
</protein>
<sequence>MRLLRAADRIATPWRNGGGVTREVAAWPPGAGLDAFDWRVSLADVAADGPFSAFPGVDRVLTVIAGDGLVLEIDGRPAPLAPGAPLAFPGEAVVEARLTAGPIRDLNVMVRRGVWTARVEPWRGNPVPIADGPTLVVLLEDVEDFAQLDVVLIDAGETAALDLPAQTRALSVALRATHPTTC</sequence>
<dbReference type="SUPFAM" id="SSF51182">
    <property type="entry name" value="RmlC-like cupins"/>
    <property type="match status" value="1"/>
</dbReference>
<dbReference type="PANTHER" id="PTHR37943">
    <property type="entry name" value="PROTEIN VES"/>
    <property type="match status" value="1"/>
</dbReference>
<dbReference type="Gene3D" id="2.60.120.10">
    <property type="entry name" value="Jelly Rolls"/>
    <property type="match status" value="1"/>
</dbReference>
<gene>
    <name evidence="1" type="ORF">J2800_004050</name>
</gene>
<proteinExistence type="predicted"/>
<dbReference type="PANTHER" id="PTHR37943:SF1">
    <property type="entry name" value="PROTEIN VES"/>
    <property type="match status" value="1"/>
</dbReference>
<dbReference type="Pfam" id="PF05962">
    <property type="entry name" value="HutD"/>
    <property type="match status" value="1"/>
</dbReference>
<evidence type="ECO:0000313" key="2">
    <source>
        <dbReference type="Proteomes" id="UP001262754"/>
    </source>
</evidence>
<dbReference type="RefSeq" id="WP_310034136.1">
    <property type="nucleotide sequence ID" value="NZ_JAVDRL010000012.1"/>
</dbReference>